<keyword evidence="7 11" id="KW-0175">Coiled coil</keyword>
<feature type="compositionally biased region" description="Polar residues" evidence="12">
    <location>
        <begin position="613"/>
        <end position="629"/>
    </location>
</feature>
<evidence type="ECO:0000256" key="1">
    <source>
        <dbReference type="ARBA" id="ARBA00004114"/>
    </source>
</evidence>
<evidence type="ECO:0000256" key="3">
    <source>
        <dbReference type="ARBA" id="ARBA00018313"/>
    </source>
</evidence>
<feature type="compositionally biased region" description="Polar residues" evidence="12">
    <location>
        <begin position="518"/>
        <end position="538"/>
    </location>
</feature>
<keyword evidence="6" id="KW-0498">Mitosis</keyword>
<evidence type="ECO:0000256" key="4">
    <source>
        <dbReference type="ARBA" id="ARBA00022490"/>
    </source>
</evidence>
<dbReference type="InterPro" id="IPR031387">
    <property type="entry name" value="SPICE1"/>
</dbReference>
<feature type="non-terminal residue" evidence="13">
    <location>
        <position position="766"/>
    </location>
</feature>
<keyword evidence="9" id="KW-0131">Cell cycle</keyword>
<feature type="compositionally biased region" description="Polar residues" evidence="12">
    <location>
        <begin position="203"/>
        <end position="212"/>
    </location>
</feature>
<evidence type="ECO:0000256" key="7">
    <source>
        <dbReference type="ARBA" id="ARBA00023054"/>
    </source>
</evidence>
<feature type="compositionally biased region" description="Basic residues" evidence="12">
    <location>
        <begin position="214"/>
        <end position="229"/>
    </location>
</feature>
<evidence type="ECO:0000256" key="11">
    <source>
        <dbReference type="SAM" id="Coils"/>
    </source>
</evidence>
<accession>A0A093EXH6</accession>
<keyword evidence="8" id="KW-0206">Cytoskeleton</keyword>
<sequence length="766" mass="85489">WKKQKQLAADSLEKRKLTLMREILSDQYHLQDALERSDQVMAAAKDLLGDAPRTRTGVPNVTMAPNCDLESPQGLIVQKCDPPTRLPSLSESVMDSQSLNEVGEEALSICHSEDGHHDSLNFKSSINSDRLLGLLREENSLVNSQLWTEKDARKTTLSQESNVPLTPTTLSPSLDQSALNATSLVKRIHSRLQNEDKEETVDSPYTVQQVLNPKSRKQKQIATKMKRKQTAQNSARERREDSPANSIPIDLRRDNKSSLDVLNRMIHDVEHELEEYERCTGREVQKAERSEGLTGFTLSLVKALCRLMRYLRQSEMQLREKEVMRQQHEEMLNEHRELIDALTAEILLVREENNTMQKTLQQYMMVTDEQLISLTQAFKGLPLVEPRREQSPNHFGIASKGPANGQEKPDLSCFEPRTDAGNGENMLKFPQEELPFKFPSKQSASGGTGADRSLPAHIFQPAVLLSPPRQKSSQELSPLQNGSHISFLTVPLFLFVVFTAISQSPENTERESCKERNSPSSLRTQSTTEANPPISQRQPIPPADKGWESSHEKISLSCPGDTRKNSTVEELFQNSDLLGQIAELTRQNSLIKAQLSKFRGFSEDTSGCLHQPDSIQTANPSPDSSQGQTHLVISKSLEERIAELNRQSTEARDKLLQLIDQQKSAAANSVPPVMSPVLPPSLSSAENARRTIEVSVPMAVAMDSSKEDSVSLTSMTSIRRSVGDSGKPCSPLSATSESVKLTPVGQRPKMEKQREEGWFALSMHIM</sequence>
<dbReference type="EMBL" id="KL471908">
    <property type="protein sequence ID" value="KFV19166.1"/>
    <property type="molecule type" value="Genomic_DNA"/>
</dbReference>
<dbReference type="GO" id="GO:0005813">
    <property type="term" value="C:centrosome"/>
    <property type="evidence" value="ECO:0007669"/>
    <property type="project" value="TreeGrafter"/>
</dbReference>
<feature type="region of interest" description="Disordered" evidence="12">
    <location>
        <begin position="606"/>
        <end position="629"/>
    </location>
</feature>
<dbReference type="GO" id="GO:0051301">
    <property type="term" value="P:cell division"/>
    <property type="evidence" value="ECO:0007669"/>
    <property type="project" value="UniProtKB-KW"/>
</dbReference>
<feature type="coiled-coil region" evidence="11">
    <location>
        <begin position="634"/>
        <end position="661"/>
    </location>
</feature>
<dbReference type="GO" id="GO:0046599">
    <property type="term" value="P:regulation of centriole replication"/>
    <property type="evidence" value="ECO:0007669"/>
    <property type="project" value="TreeGrafter"/>
</dbReference>
<dbReference type="PANTHER" id="PTHR31167">
    <property type="entry name" value="SPINDLE AND CENTRIOLE ASSOCIATED PROTEIN 1 SPICE1"/>
    <property type="match status" value="1"/>
</dbReference>
<proteinExistence type="predicted"/>
<organism evidence="13 14">
    <name type="scientific">Tauraco erythrolophus</name>
    <name type="common">Red-crested turaco</name>
    <dbReference type="NCBI Taxonomy" id="121530"/>
    <lineage>
        <taxon>Eukaryota</taxon>
        <taxon>Metazoa</taxon>
        <taxon>Chordata</taxon>
        <taxon>Craniata</taxon>
        <taxon>Vertebrata</taxon>
        <taxon>Euteleostomi</taxon>
        <taxon>Archelosauria</taxon>
        <taxon>Archosauria</taxon>
        <taxon>Dinosauria</taxon>
        <taxon>Saurischia</taxon>
        <taxon>Theropoda</taxon>
        <taxon>Coelurosauria</taxon>
        <taxon>Aves</taxon>
        <taxon>Neognathae</taxon>
        <taxon>Neoaves</taxon>
        <taxon>Otidimorphae</taxon>
        <taxon>Musophagiformes</taxon>
        <taxon>Musophagidae</taxon>
        <taxon>Tauraco</taxon>
    </lineage>
</organism>
<evidence type="ECO:0000313" key="14">
    <source>
        <dbReference type="Proteomes" id="UP000053661"/>
    </source>
</evidence>
<name>A0A093EXH6_TAUER</name>
<feature type="region of interest" description="Disordered" evidence="12">
    <location>
        <begin position="153"/>
        <end position="174"/>
    </location>
</feature>
<feature type="region of interest" description="Disordered" evidence="12">
    <location>
        <begin position="388"/>
        <end position="426"/>
    </location>
</feature>
<reference evidence="13 14" key="1">
    <citation type="submission" date="2014-04" db="EMBL/GenBank/DDBJ databases">
        <title>Genome evolution of avian class.</title>
        <authorList>
            <person name="Zhang G."/>
            <person name="Li C."/>
        </authorList>
    </citation>
    <scope>NUCLEOTIDE SEQUENCE [LARGE SCALE GENOMIC DNA]</scope>
    <source>
        <strain evidence="13">BGI_N340</strain>
    </source>
</reference>
<evidence type="ECO:0000256" key="12">
    <source>
        <dbReference type="SAM" id="MobiDB-lite"/>
    </source>
</evidence>
<dbReference type="GO" id="GO:0090307">
    <property type="term" value="P:mitotic spindle assembly"/>
    <property type="evidence" value="ECO:0007669"/>
    <property type="project" value="InterPro"/>
</dbReference>
<feature type="compositionally biased region" description="Polar residues" evidence="12">
    <location>
        <begin position="155"/>
        <end position="174"/>
    </location>
</feature>
<protein>
    <recommendedName>
        <fullName evidence="3">Spindle and centriole-associated protein 1</fullName>
    </recommendedName>
    <alternativeName>
        <fullName evidence="10">Coiled-coil domain-containing protein 52</fullName>
    </alternativeName>
</protein>
<evidence type="ECO:0000256" key="5">
    <source>
        <dbReference type="ARBA" id="ARBA00022618"/>
    </source>
</evidence>
<feature type="region of interest" description="Disordered" evidence="12">
    <location>
        <begin position="194"/>
        <end position="252"/>
    </location>
</feature>
<dbReference type="GO" id="GO:0051310">
    <property type="term" value="P:metaphase chromosome alignment"/>
    <property type="evidence" value="ECO:0007669"/>
    <property type="project" value="TreeGrafter"/>
</dbReference>
<evidence type="ECO:0000256" key="2">
    <source>
        <dbReference type="ARBA" id="ARBA00004186"/>
    </source>
</evidence>
<feature type="region of interest" description="Disordered" evidence="12">
    <location>
        <begin position="506"/>
        <end position="563"/>
    </location>
</feature>
<feature type="compositionally biased region" description="Basic and acidic residues" evidence="12">
    <location>
        <begin position="545"/>
        <end position="554"/>
    </location>
</feature>
<comment type="subcellular location">
    <subcellularLocation>
        <location evidence="1">Cytoplasm</location>
        <location evidence="1">Cytoskeleton</location>
        <location evidence="1">Microtubule organizing center</location>
        <location evidence="1">Centrosome</location>
        <location evidence="1">Centriole</location>
    </subcellularLocation>
    <subcellularLocation>
        <location evidence="2">Cytoplasm</location>
        <location evidence="2">Cytoskeleton</location>
        <location evidence="2">Spindle</location>
    </subcellularLocation>
</comment>
<keyword evidence="5" id="KW-0132">Cell division</keyword>
<dbReference type="AlphaFoldDB" id="A0A093EXH6"/>
<feature type="region of interest" description="Disordered" evidence="12">
    <location>
        <begin position="719"/>
        <end position="753"/>
    </location>
</feature>
<evidence type="ECO:0000256" key="10">
    <source>
        <dbReference type="ARBA" id="ARBA00030722"/>
    </source>
</evidence>
<dbReference type="PANTHER" id="PTHR31167:SF3">
    <property type="entry name" value="SPINDLE AND CENTRIOLE-ASSOCIATED PROTEIN 1"/>
    <property type="match status" value="1"/>
</dbReference>
<dbReference type="Proteomes" id="UP000053661">
    <property type="component" value="Unassembled WGS sequence"/>
</dbReference>
<feature type="compositionally biased region" description="Basic and acidic residues" evidence="12">
    <location>
        <begin position="507"/>
        <end position="517"/>
    </location>
</feature>
<evidence type="ECO:0000256" key="8">
    <source>
        <dbReference type="ARBA" id="ARBA00023212"/>
    </source>
</evidence>
<dbReference type="GO" id="GO:0005819">
    <property type="term" value="C:spindle"/>
    <property type="evidence" value="ECO:0007669"/>
    <property type="project" value="UniProtKB-SubCell"/>
</dbReference>
<feature type="non-terminal residue" evidence="13">
    <location>
        <position position="1"/>
    </location>
</feature>
<feature type="coiled-coil region" evidence="11">
    <location>
        <begin position="311"/>
        <end position="352"/>
    </location>
</feature>
<evidence type="ECO:0000313" key="13">
    <source>
        <dbReference type="EMBL" id="KFV19166.1"/>
    </source>
</evidence>
<evidence type="ECO:0000256" key="9">
    <source>
        <dbReference type="ARBA" id="ARBA00023306"/>
    </source>
</evidence>
<gene>
    <name evidence="13" type="ORF">N340_14337</name>
</gene>
<dbReference type="GO" id="GO:0005814">
    <property type="term" value="C:centriole"/>
    <property type="evidence" value="ECO:0007669"/>
    <property type="project" value="UniProtKB-SubCell"/>
</dbReference>
<keyword evidence="4" id="KW-0963">Cytoplasm</keyword>
<evidence type="ECO:0000256" key="6">
    <source>
        <dbReference type="ARBA" id="ARBA00022776"/>
    </source>
</evidence>
<dbReference type="Pfam" id="PF15678">
    <property type="entry name" value="SPICE"/>
    <property type="match status" value="1"/>
</dbReference>
<keyword evidence="14" id="KW-1185">Reference proteome</keyword>